<dbReference type="InterPro" id="IPR037121">
    <property type="entry name" value="Ribosomal_bL25_C"/>
</dbReference>
<dbReference type="OrthoDB" id="9790002at2"/>
<keyword evidence="1" id="KW-0699">rRNA-binding</keyword>
<evidence type="ECO:0000256" key="1">
    <source>
        <dbReference type="ARBA" id="ARBA00022730"/>
    </source>
</evidence>
<dbReference type="AlphaFoldDB" id="A0A1H3JCM6"/>
<organism evidence="7 8">
    <name type="scientific">Lachnobacterium bovis DSM 14045</name>
    <dbReference type="NCBI Taxonomy" id="1122142"/>
    <lineage>
        <taxon>Bacteria</taxon>
        <taxon>Bacillati</taxon>
        <taxon>Bacillota</taxon>
        <taxon>Clostridia</taxon>
        <taxon>Lachnospirales</taxon>
        <taxon>Lachnospiraceae</taxon>
        <taxon>Lachnobacterium</taxon>
    </lineage>
</organism>
<dbReference type="SUPFAM" id="SSF50715">
    <property type="entry name" value="Ribosomal protein L25-like"/>
    <property type="match status" value="1"/>
</dbReference>
<dbReference type="InterPro" id="IPR001021">
    <property type="entry name" value="Ribosomal_bL25_long"/>
</dbReference>
<gene>
    <name evidence="7" type="ORF">SAMN02910414_01427</name>
</gene>
<feature type="domain" description="Large ribosomal subunit protein bL25 L25" evidence="5">
    <location>
        <begin position="4"/>
        <end position="89"/>
    </location>
</feature>
<dbReference type="GO" id="GO:0006412">
    <property type="term" value="P:translation"/>
    <property type="evidence" value="ECO:0007669"/>
    <property type="project" value="InterPro"/>
</dbReference>
<dbReference type="InterPro" id="IPR011035">
    <property type="entry name" value="Ribosomal_bL25/Gln-tRNA_synth"/>
</dbReference>
<dbReference type="GO" id="GO:0008097">
    <property type="term" value="F:5S rRNA binding"/>
    <property type="evidence" value="ECO:0007669"/>
    <property type="project" value="InterPro"/>
</dbReference>
<dbReference type="NCBIfam" id="TIGR00731">
    <property type="entry name" value="bL25_bact_ctc"/>
    <property type="match status" value="1"/>
</dbReference>
<name>A0A1H3JCM6_9FIRM</name>
<evidence type="ECO:0000259" key="5">
    <source>
        <dbReference type="Pfam" id="PF01386"/>
    </source>
</evidence>
<dbReference type="CDD" id="cd00495">
    <property type="entry name" value="Ribosomal_L25_TL5_CTC"/>
    <property type="match status" value="1"/>
</dbReference>
<dbReference type="InterPro" id="IPR029751">
    <property type="entry name" value="Ribosomal_L25_dom"/>
</dbReference>
<keyword evidence="8" id="KW-1185">Reference proteome</keyword>
<evidence type="ECO:0000256" key="2">
    <source>
        <dbReference type="ARBA" id="ARBA00022884"/>
    </source>
</evidence>
<dbReference type="PANTHER" id="PTHR33284">
    <property type="entry name" value="RIBOSOMAL PROTEIN L25/GLN-TRNA SYNTHETASE, ANTI-CODON-BINDING DOMAIN-CONTAINING PROTEIN"/>
    <property type="match status" value="1"/>
</dbReference>
<dbReference type="InterPro" id="IPR020930">
    <property type="entry name" value="Ribosomal_uL5_bac-type"/>
</dbReference>
<dbReference type="Gene3D" id="2.40.240.10">
    <property type="entry name" value="Ribosomal Protein L25, Chain P"/>
    <property type="match status" value="1"/>
</dbReference>
<keyword evidence="3 7" id="KW-0689">Ribosomal protein</keyword>
<dbReference type="InterPro" id="IPR020057">
    <property type="entry name" value="Ribosomal_bL25_b-dom"/>
</dbReference>
<proteinExistence type="predicted"/>
<dbReference type="GO" id="GO:0003735">
    <property type="term" value="F:structural constituent of ribosome"/>
    <property type="evidence" value="ECO:0007669"/>
    <property type="project" value="InterPro"/>
</dbReference>
<keyword evidence="4" id="KW-0687">Ribonucleoprotein</keyword>
<evidence type="ECO:0000256" key="3">
    <source>
        <dbReference type="ARBA" id="ARBA00022980"/>
    </source>
</evidence>
<dbReference type="Proteomes" id="UP000183918">
    <property type="component" value="Unassembled WGS sequence"/>
</dbReference>
<feature type="domain" description="Large ribosomal subunit protein bL25 beta" evidence="6">
    <location>
        <begin position="97"/>
        <end position="177"/>
    </location>
</feature>
<dbReference type="InterPro" id="IPR020056">
    <property type="entry name" value="Rbsml_bL25/Gln-tRNA_synth_N"/>
</dbReference>
<reference evidence="7 8" key="1">
    <citation type="submission" date="2016-10" db="EMBL/GenBank/DDBJ databases">
        <authorList>
            <person name="de Groot N.N."/>
        </authorList>
    </citation>
    <scope>NUCLEOTIDE SEQUENCE [LARGE SCALE GENOMIC DNA]</scope>
    <source>
        <strain evidence="7 8">DSM 14045</strain>
    </source>
</reference>
<dbReference type="GO" id="GO:0022625">
    <property type="term" value="C:cytosolic large ribosomal subunit"/>
    <property type="evidence" value="ECO:0007669"/>
    <property type="project" value="TreeGrafter"/>
</dbReference>
<keyword evidence="2" id="KW-0694">RNA-binding</keyword>
<dbReference type="STRING" id="1122142.SAMN02910414_01427"/>
<evidence type="ECO:0000313" key="8">
    <source>
        <dbReference type="Proteomes" id="UP000183918"/>
    </source>
</evidence>
<evidence type="ECO:0000313" key="7">
    <source>
        <dbReference type="EMBL" id="SDY37662.1"/>
    </source>
</evidence>
<protein>
    <submittedName>
        <fullName evidence="7">Large subunit ribosomal protein L25</fullName>
    </submittedName>
</protein>
<sequence>METLEAKTRVEGVKAKKLRREGWVTGSICGHELEHSLSIQLDANDTKKFLKNHSVGSKLTLKVDGKKHLTLIKSIDFEPGSNKLLDINFMQLVANEKVKAVAEIVFENEDKARGFLSCEIRQIEYKALPKYLVEKVVVDVSQYKVGESLSVGDLDISKNKNVEVLTPADISVLHVLAHSKMKAEVTEEEVGESVEATETSKAS</sequence>
<dbReference type="EMBL" id="FNPG01000015">
    <property type="protein sequence ID" value="SDY37662.1"/>
    <property type="molecule type" value="Genomic_DNA"/>
</dbReference>
<dbReference type="Pfam" id="PF01386">
    <property type="entry name" value="Ribosomal_L25p"/>
    <property type="match status" value="1"/>
</dbReference>
<evidence type="ECO:0000256" key="4">
    <source>
        <dbReference type="ARBA" id="ARBA00023274"/>
    </source>
</evidence>
<dbReference type="PANTHER" id="PTHR33284:SF1">
    <property type="entry name" value="RIBOSOMAL PROTEIN L25_GLN-TRNA SYNTHETASE, ANTI-CODON-BINDING DOMAIN-CONTAINING PROTEIN"/>
    <property type="match status" value="1"/>
</dbReference>
<dbReference type="RefSeq" id="WP_074717492.1">
    <property type="nucleotide sequence ID" value="NZ_FNPG01000015.1"/>
</dbReference>
<evidence type="ECO:0000259" key="6">
    <source>
        <dbReference type="Pfam" id="PF14693"/>
    </source>
</evidence>
<dbReference type="Pfam" id="PF14693">
    <property type="entry name" value="Ribosomal_TL5_C"/>
    <property type="match status" value="1"/>
</dbReference>
<accession>A0A1H3JCM6</accession>
<dbReference type="Gene3D" id="2.170.120.20">
    <property type="entry name" value="Ribosomal protein L25, beta domain"/>
    <property type="match status" value="1"/>
</dbReference>